<accession>A0ABW2HKH6</accession>
<evidence type="ECO:0000313" key="2">
    <source>
        <dbReference type="EMBL" id="MFC7270349.1"/>
    </source>
</evidence>
<organism evidence="2 3">
    <name type="scientific">Microbacterium fluvii</name>
    <dbReference type="NCBI Taxonomy" id="415215"/>
    <lineage>
        <taxon>Bacteria</taxon>
        <taxon>Bacillati</taxon>
        <taxon>Actinomycetota</taxon>
        <taxon>Actinomycetes</taxon>
        <taxon>Micrococcales</taxon>
        <taxon>Microbacteriaceae</taxon>
        <taxon>Microbacterium</taxon>
    </lineage>
</organism>
<dbReference type="Proteomes" id="UP001596507">
    <property type="component" value="Unassembled WGS sequence"/>
</dbReference>
<name>A0ABW2HKH6_9MICO</name>
<gene>
    <name evidence="2" type="ORF">ACFQRL_15410</name>
</gene>
<evidence type="ECO:0000259" key="1">
    <source>
        <dbReference type="Pfam" id="PF04213"/>
    </source>
</evidence>
<dbReference type="EMBL" id="JBHTBE010000004">
    <property type="protein sequence ID" value="MFC7270349.1"/>
    <property type="molecule type" value="Genomic_DNA"/>
</dbReference>
<dbReference type="RefSeq" id="WP_262875276.1">
    <property type="nucleotide sequence ID" value="NZ_BAABKW010000007.1"/>
</dbReference>
<protein>
    <submittedName>
        <fullName evidence="2">HtaA domain-containing protein</fullName>
    </submittedName>
</protein>
<dbReference type="Pfam" id="PF04213">
    <property type="entry name" value="HtaA"/>
    <property type="match status" value="1"/>
</dbReference>
<feature type="domain" description="Htaa" evidence="1">
    <location>
        <begin position="3"/>
        <end position="139"/>
    </location>
</feature>
<keyword evidence="3" id="KW-1185">Reference proteome</keyword>
<proteinExistence type="predicted"/>
<comment type="caution">
    <text evidence="2">The sequence shown here is derived from an EMBL/GenBank/DDBJ whole genome shotgun (WGS) entry which is preliminary data.</text>
</comment>
<dbReference type="InterPro" id="IPR007331">
    <property type="entry name" value="Htaa"/>
</dbReference>
<sequence length="146" mass="15087">MRCHLEWSVKLSLLMYVTSAPGGRLEVDGVTSERGTFRFPLEEVGADGSLRFGGSVAFFAHHGAFITTLSHLQLTPGALGWAVSYTPPGADGPIVAWRTGAPAPEAAGVTELPVVALTEGGAAAFGGYYAAGEAFDPMRVVGAPPL</sequence>
<reference evidence="3" key="1">
    <citation type="journal article" date="2019" name="Int. J. Syst. Evol. Microbiol.">
        <title>The Global Catalogue of Microorganisms (GCM) 10K type strain sequencing project: providing services to taxonomists for standard genome sequencing and annotation.</title>
        <authorList>
            <consortium name="The Broad Institute Genomics Platform"/>
            <consortium name="The Broad Institute Genome Sequencing Center for Infectious Disease"/>
            <person name="Wu L."/>
            <person name="Ma J."/>
        </authorList>
    </citation>
    <scope>NUCLEOTIDE SEQUENCE [LARGE SCALE GENOMIC DNA]</scope>
    <source>
        <strain evidence="3">CGMCC 1.15772</strain>
    </source>
</reference>
<evidence type="ECO:0000313" key="3">
    <source>
        <dbReference type="Proteomes" id="UP001596507"/>
    </source>
</evidence>